<evidence type="ECO:0000256" key="5">
    <source>
        <dbReference type="SAM" id="MobiDB-lite"/>
    </source>
</evidence>
<dbReference type="InterPro" id="IPR050562">
    <property type="entry name" value="FAD_mOase_fung"/>
</dbReference>
<feature type="domain" description="FAD-binding" evidence="7">
    <location>
        <begin position="312"/>
        <end position="391"/>
    </location>
</feature>
<dbReference type="Proteomes" id="UP000748756">
    <property type="component" value="Unassembled WGS sequence"/>
</dbReference>
<evidence type="ECO:0000313" key="9">
    <source>
        <dbReference type="Proteomes" id="UP000748756"/>
    </source>
</evidence>
<keyword evidence="2" id="KW-0285">Flavoprotein</keyword>
<dbReference type="GO" id="GO:0004497">
    <property type="term" value="F:monooxygenase activity"/>
    <property type="evidence" value="ECO:0007669"/>
    <property type="project" value="InterPro"/>
</dbReference>
<dbReference type="OrthoDB" id="9993796at2759"/>
<dbReference type="Pfam" id="PF01494">
    <property type="entry name" value="FAD_binding_3"/>
    <property type="match status" value="2"/>
</dbReference>
<comment type="similarity">
    <text evidence="1">Belongs to the paxM FAD-dependent monooxygenase family.</text>
</comment>
<dbReference type="PRINTS" id="PR00420">
    <property type="entry name" value="RNGMNOXGNASE"/>
</dbReference>
<evidence type="ECO:0000256" key="1">
    <source>
        <dbReference type="ARBA" id="ARBA00007992"/>
    </source>
</evidence>
<dbReference type="PANTHER" id="PTHR47356:SF2">
    <property type="entry name" value="FAD-BINDING DOMAIN-CONTAINING PROTEIN-RELATED"/>
    <property type="match status" value="1"/>
</dbReference>
<keyword evidence="4" id="KW-0560">Oxidoreductase</keyword>
<keyword evidence="6" id="KW-0812">Transmembrane</keyword>
<reference evidence="8" key="1">
    <citation type="journal article" date="2020" name="Fungal Divers.">
        <title>Resolving the Mortierellaceae phylogeny through synthesis of multi-gene phylogenetics and phylogenomics.</title>
        <authorList>
            <person name="Vandepol N."/>
            <person name="Liber J."/>
            <person name="Desiro A."/>
            <person name="Na H."/>
            <person name="Kennedy M."/>
            <person name="Barry K."/>
            <person name="Grigoriev I.V."/>
            <person name="Miller A.N."/>
            <person name="O'Donnell K."/>
            <person name="Stajich J.E."/>
            <person name="Bonito G."/>
        </authorList>
    </citation>
    <scope>NUCLEOTIDE SEQUENCE</scope>
    <source>
        <strain evidence="8">NRRL 6426</strain>
    </source>
</reference>
<feature type="compositionally biased region" description="Polar residues" evidence="5">
    <location>
        <begin position="508"/>
        <end position="519"/>
    </location>
</feature>
<keyword evidence="6" id="KW-0472">Membrane</keyword>
<evidence type="ECO:0000256" key="6">
    <source>
        <dbReference type="SAM" id="Phobius"/>
    </source>
</evidence>
<evidence type="ECO:0000313" key="8">
    <source>
        <dbReference type="EMBL" id="KAF9153059.1"/>
    </source>
</evidence>
<comment type="caution">
    <text evidence="8">The sequence shown here is derived from an EMBL/GenBank/DDBJ whole genome shotgun (WGS) entry which is preliminary data.</text>
</comment>
<feature type="region of interest" description="Disordered" evidence="5">
    <location>
        <begin position="492"/>
        <end position="519"/>
    </location>
</feature>
<dbReference type="SUPFAM" id="SSF51905">
    <property type="entry name" value="FAD/NAD(P)-binding domain"/>
    <property type="match status" value="1"/>
</dbReference>
<sequence>MEMFQEPPKMKDPGAPTVIIVGAGLAGLTLAILFEKAKIEYLIFEKASEVKPLGSTIALGPNVMPLFTQLGLFDDFLAISRPVNHITIHKEKENMRPIGKVDIEEHIEKSGYSSRVCSRPKLYDLLLSRIPPSKVHFGKRVLSIVHGDDHGALIRTADGKSYEADILVGADGAYSAVRQSLYEQLKKDKILPRSDQAKMEVNHMTLVGLTGPMDPEKYPALKEAEATSFSRADWVIGHGPYTWRYYSLPDNCIGWGFGTQLLNEDLSKENDTFRATEWGPESAHALCKEIRDYKIPIGGTIGDLIDNTPKDYISKVMLEEKLFETWYHGRTVLIGDACHKIMPYVGQGAVNAMEDAVILANALYEVTSATSKNIKNAFKEYRQLRYPHAAEQFQKSKLFTMLMVGQTWYEDLLRRVVLGYASDFFQRRNYAKTLNYRPQATFLPLVPDRGTIPILPQKPSVRYAAEQAALAKQAESSLLAHVETVVDTPVASGSGVEQAKENKDQEASVLSSTPTSIVV</sequence>
<evidence type="ECO:0000256" key="3">
    <source>
        <dbReference type="ARBA" id="ARBA00022827"/>
    </source>
</evidence>
<accession>A0A9P5S474</accession>
<dbReference type="Gene3D" id="3.50.50.60">
    <property type="entry name" value="FAD/NAD(P)-binding domain"/>
    <property type="match status" value="1"/>
</dbReference>
<protein>
    <recommendedName>
        <fullName evidence="7">FAD-binding domain-containing protein</fullName>
    </recommendedName>
</protein>
<dbReference type="PANTHER" id="PTHR47356">
    <property type="entry name" value="FAD-DEPENDENT MONOOXYGENASE ASQG-RELATED"/>
    <property type="match status" value="1"/>
</dbReference>
<evidence type="ECO:0000256" key="4">
    <source>
        <dbReference type="ARBA" id="ARBA00023002"/>
    </source>
</evidence>
<name>A0A9P5S474_9FUNG</name>
<gene>
    <name evidence="8" type="ORF">BG015_004199</name>
</gene>
<dbReference type="AlphaFoldDB" id="A0A9P5S474"/>
<feature type="transmembrane region" description="Helical" evidence="6">
    <location>
        <begin position="15"/>
        <end position="34"/>
    </location>
</feature>
<proteinExistence type="inferred from homology"/>
<feature type="domain" description="FAD-binding" evidence="7">
    <location>
        <begin position="17"/>
        <end position="189"/>
    </location>
</feature>
<evidence type="ECO:0000256" key="2">
    <source>
        <dbReference type="ARBA" id="ARBA00022630"/>
    </source>
</evidence>
<keyword evidence="6" id="KW-1133">Transmembrane helix</keyword>
<dbReference type="EMBL" id="JAAAUQ010000200">
    <property type="protein sequence ID" value="KAF9153059.1"/>
    <property type="molecule type" value="Genomic_DNA"/>
</dbReference>
<dbReference type="GO" id="GO:0071949">
    <property type="term" value="F:FAD binding"/>
    <property type="evidence" value="ECO:0007669"/>
    <property type="project" value="InterPro"/>
</dbReference>
<organism evidence="8 9">
    <name type="scientific">Linnemannia schmuckeri</name>
    <dbReference type="NCBI Taxonomy" id="64567"/>
    <lineage>
        <taxon>Eukaryota</taxon>
        <taxon>Fungi</taxon>
        <taxon>Fungi incertae sedis</taxon>
        <taxon>Mucoromycota</taxon>
        <taxon>Mortierellomycotina</taxon>
        <taxon>Mortierellomycetes</taxon>
        <taxon>Mortierellales</taxon>
        <taxon>Mortierellaceae</taxon>
        <taxon>Linnemannia</taxon>
    </lineage>
</organism>
<dbReference type="InterPro" id="IPR002938">
    <property type="entry name" value="FAD-bd"/>
</dbReference>
<keyword evidence="3" id="KW-0274">FAD</keyword>
<keyword evidence="9" id="KW-1185">Reference proteome</keyword>
<evidence type="ECO:0000259" key="7">
    <source>
        <dbReference type="Pfam" id="PF01494"/>
    </source>
</evidence>
<dbReference type="InterPro" id="IPR036188">
    <property type="entry name" value="FAD/NAD-bd_sf"/>
</dbReference>